<gene>
    <name evidence="4" type="ORF">C8N24_5130</name>
</gene>
<keyword evidence="1 2" id="KW-0597">Phosphoprotein</keyword>
<proteinExistence type="predicted"/>
<dbReference type="PANTHER" id="PTHR44591">
    <property type="entry name" value="STRESS RESPONSE REGULATOR PROTEIN 1"/>
    <property type="match status" value="1"/>
</dbReference>
<feature type="modified residue" description="4-aspartylphosphate" evidence="2">
    <location>
        <position position="56"/>
    </location>
</feature>
<dbReference type="RefSeq" id="WP_121255390.1">
    <property type="nucleotide sequence ID" value="NZ_RBIL01000002.1"/>
</dbReference>
<sequence>MPELPSALVVDDDPVSLMLLSAWATGAGLKPATATDGLQAHRILLSGLKPAVIVTDIEMPKLDGHALIKRVRENVALSTIPVIVVSSQPPEDEHEADHWFGKGDSARVTSVLRAVAAAAG</sequence>
<evidence type="ECO:0000313" key="4">
    <source>
        <dbReference type="EMBL" id="RKQ87110.1"/>
    </source>
</evidence>
<organism evidence="4 5">
    <name type="scientific">Solirubrobacter pauli</name>
    <dbReference type="NCBI Taxonomy" id="166793"/>
    <lineage>
        <taxon>Bacteria</taxon>
        <taxon>Bacillati</taxon>
        <taxon>Actinomycetota</taxon>
        <taxon>Thermoleophilia</taxon>
        <taxon>Solirubrobacterales</taxon>
        <taxon>Solirubrobacteraceae</taxon>
        <taxon>Solirubrobacter</taxon>
    </lineage>
</organism>
<reference evidence="4 5" key="1">
    <citation type="submission" date="2018-10" db="EMBL/GenBank/DDBJ databases">
        <title>Genomic Encyclopedia of Archaeal and Bacterial Type Strains, Phase II (KMG-II): from individual species to whole genera.</title>
        <authorList>
            <person name="Goeker M."/>
        </authorList>
    </citation>
    <scope>NUCLEOTIDE SEQUENCE [LARGE SCALE GENOMIC DNA]</scope>
    <source>
        <strain evidence="4 5">DSM 14954</strain>
    </source>
</reference>
<dbReference type="InterPro" id="IPR001789">
    <property type="entry name" value="Sig_transdc_resp-reg_receiver"/>
</dbReference>
<protein>
    <submittedName>
        <fullName evidence="4">Response regulator receiver domain-containing protein</fullName>
    </submittedName>
</protein>
<accession>A0A660L6A9</accession>
<dbReference type="Pfam" id="PF00072">
    <property type="entry name" value="Response_reg"/>
    <property type="match status" value="1"/>
</dbReference>
<feature type="domain" description="Response regulatory" evidence="3">
    <location>
        <begin position="6"/>
        <end position="117"/>
    </location>
</feature>
<dbReference type="PANTHER" id="PTHR44591:SF3">
    <property type="entry name" value="RESPONSE REGULATORY DOMAIN-CONTAINING PROTEIN"/>
    <property type="match status" value="1"/>
</dbReference>
<evidence type="ECO:0000256" key="1">
    <source>
        <dbReference type="ARBA" id="ARBA00022553"/>
    </source>
</evidence>
<dbReference type="SUPFAM" id="SSF52172">
    <property type="entry name" value="CheY-like"/>
    <property type="match status" value="1"/>
</dbReference>
<dbReference type="EMBL" id="RBIL01000002">
    <property type="protein sequence ID" value="RKQ87110.1"/>
    <property type="molecule type" value="Genomic_DNA"/>
</dbReference>
<dbReference type="InterPro" id="IPR050595">
    <property type="entry name" value="Bact_response_regulator"/>
</dbReference>
<evidence type="ECO:0000259" key="3">
    <source>
        <dbReference type="PROSITE" id="PS50110"/>
    </source>
</evidence>
<dbReference type="PROSITE" id="PS50110">
    <property type="entry name" value="RESPONSE_REGULATORY"/>
    <property type="match status" value="1"/>
</dbReference>
<dbReference type="AlphaFoldDB" id="A0A660L6A9"/>
<keyword evidence="5" id="KW-1185">Reference proteome</keyword>
<dbReference type="Gene3D" id="3.40.50.2300">
    <property type="match status" value="1"/>
</dbReference>
<comment type="caution">
    <text evidence="4">The sequence shown here is derived from an EMBL/GenBank/DDBJ whole genome shotgun (WGS) entry which is preliminary data.</text>
</comment>
<dbReference type="InterPro" id="IPR011006">
    <property type="entry name" value="CheY-like_superfamily"/>
</dbReference>
<dbReference type="SMART" id="SM00448">
    <property type="entry name" value="REC"/>
    <property type="match status" value="1"/>
</dbReference>
<dbReference type="Proteomes" id="UP000278962">
    <property type="component" value="Unassembled WGS sequence"/>
</dbReference>
<evidence type="ECO:0000313" key="5">
    <source>
        <dbReference type="Proteomes" id="UP000278962"/>
    </source>
</evidence>
<evidence type="ECO:0000256" key="2">
    <source>
        <dbReference type="PROSITE-ProRule" id="PRU00169"/>
    </source>
</evidence>
<dbReference type="GO" id="GO:0000160">
    <property type="term" value="P:phosphorelay signal transduction system"/>
    <property type="evidence" value="ECO:0007669"/>
    <property type="project" value="InterPro"/>
</dbReference>
<name>A0A660L6A9_9ACTN</name>
<dbReference type="OrthoDB" id="3784905at2"/>